<sequence>MKTTLTLAAAAACALQSLLFVPPANAQTEAASSTATNSLPDADGKFVQAASMAGSTEIDAAKLTMHQSDDKDVKSFARHMIMDHTKLALQLKKAAPRSVTVSKDNPDTQLLDSLKPLKGTNFDAAYVQKVGVQGHKDAIAVFQDEIENGQNANLKKMAQKALPTIEQHYKMAQELAQKKHLAAAQ</sequence>
<feature type="chain" id="PRO_5047536581" evidence="1">
    <location>
        <begin position="27"/>
        <end position="185"/>
    </location>
</feature>
<dbReference type="PANTHER" id="PTHR38593">
    <property type="entry name" value="BLR2558 PROTEIN"/>
    <property type="match status" value="1"/>
</dbReference>
<evidence type="ECO:0000256" key="1">
    <source>
        <dbReference type="SAM" id="SignalP"/>
    </source>
</evidence>
<protein>
    <submittedName>
        <fullName evidence="3">DUF4142 domain-containing protein</fullName>
    </submittedName>
</protein>
<evidence type="ECO:0000313" key="3">
    <source>
        <dbReference type="EMBL" id="MEQ5844386.1"/>
    </source>
</evidence>
<gene>
    <name evidence="3" type="ORF">N0A02_33560</name>
</gene>
<dbReference type="Pfam" id="PF13628">
    <property type="entry name" value="DUF4142"/>
    <property type="match status" value="1"/>
</dbReference>
<geneLocation type="plasmid" evidence="3">
    <name>pl1</name>
</geneLocation>
<name>A0ABV1M023_9BURK</name>
<dbReference type="PANTHER" id="PTHR38593:SF1">
    <property type="entry name" value="BLR2558 PROTEIN"/>
    <property type="match status" value="1"/>
</dbReference>
<keyword evidence="1" id="KW-0732">Signal</keyword>
<dbReference type="InterPro" id="IPR012347">
    <property type="entry name" value="Ferritin-like"/>
</dbReference>
<dbReference type="RefSeq" id="WP_349545981.1">
    <property type="nucleotide sequence ID" value="NZ_JAOALG010000003.1"/>
</dbReference>
<organism evidence="3 4">
    <name type="scientific">Paraburkholderia acidicola</name>
    <dbReference type="NCBI Taxonomy" id="1912599"/>
    <lineage>
        <taxon>Bacteria</taxon>
        <taxon>Pseudomonadati</taxon>
        <taxon>Pseudomonadota</taxon>
        <taxon>Betaproteobacteria</taxon>
        <taxon>Burkholderiales</taxon>
        <taxon>Burkholderiaceae</taxon>
        <taxon>Paraburkholderia</taxon>
    </lineage>
</organism>
<dbReference type="EMBL" id="JAOALG010000003">
    <property type="protein sequence ID" value="MEQ5844386.1"/>
    <property type="molecule type" value="Genomic_DNA"/>
</dbReference>
<comment type="caution">
    <text evidence="3">The sequence shown here is derived from an EMBL/GenBank/DDBJ whole genome shotgun (WGS) entry which is preliminary data.</text>
</comment>
<proteinExistence type="predicted"/>
<feature type="domain" description="DUF4142" evidence="2">
    <location>
        <begin position="42"/>
        <end position="175"/>
    </location>
</feature>
<evidence type="ECO:0000259" key="2">
    <source>
        <dbReference type="Pfam" id="PF13628"/>
    </source>
</evidence>
<dbReference type="InterPro" id="IPR025419">
    <property type="entry name" value="DUF4142"/>
</dbReference>
<reference evidence="3 4" key="1">
    <citation type="journal article" date="2024" name="Chem. Sci.">
        <title>Discovery of a lagriamide polyketide by integrated genome mining, isotopic labeling, and untargeted metabolomics.</title>
        <authorList>
            <person name="Fergusson C.H."/>
            <person name="Saulog J."/>
            <person name="Paulo B.S."/>
            <person name="Wilson D.M."/>
            <person name="Liu D.Y."/>
            <person name="Morehouse N.J."/>
            <person name="Waterworth S."/>
            <person name="Barkei J."/>
            <person name="Gray C.A."/>
            <person name="Kwan J.C."/>
            <person name="Eustaquio A.S."/>
            <person name="Linington R.G."/>
        </authorList>
    </citation>
    <scope>NUCLEOTIDE SEQUENCE [LARGE SCALE GENOMIC DNA]</scope>
    <source>
        <strain evidence="3 4">RL17-338-BIF-B</strain>
    </source>
</reference>
<feature type="signal peptide" evidence="1">
    <location>
        <begin position="1"/>
        <end position="26"/>
    </location>
</feature>
<keyword evidence="4" id="KW-1185">Reference proteome</keyword>
<dbReference type="Proteomes" id="UP001469089">
    <property type="component" value="Unassembled WGS sequence"/>
</dbReference>
<keyword evidence="3" id="KW-0614">Plasmid</keyword>
<evidence type="ECO:0000313" key="4">
    <source>
        <dbReference type="Proteomes" id="UP001469089"/>
    </source>
</evidence>
<accession>A0ABV1M023</accession>
<dbReference type="Gene3D" id="1.20.1260.10">
    <property type="match status" value="1"/>
</dbReference>